<keyword evidence="2" id="KW-1185">Reference proteome</keyword>
<proteinExistence type="predicted"/>
<sequence>MVTIKFGRRTIVAYDVEEDYQKDDRHTVTVVGTESAIAEHNFSSIRKEFYTNTIDIKFSDQANKSLIYHAYLLAENSPTFFEQKMNLGDDKAALLYSTMRIKNIYMCKKSKSTFQVSILRKCYRCRRHSFC</sequence>
<organism evidence="1 2">
    <name type="scientific">Trichinella spiralis</name>
    <name type="common">Trichina worm</name>
    <dbReference type="NCBI Taxonomy" id="6334"/>
    <lineage>
        <taxon>Eukaryota</taxon>
        <taxon>Metazoa</taxon>
        <taxon>Ecdysozoa</taxon>
        <taxon>Nematoda</taxon>
        <taxon>Enoplea</taxon>
        <taxon>Dorylaimia</taxon>
        <taxon>Trichinellida</taxon>
        <taxon>Trichinellidae</taxon>
        <taxon>Trichinella</taxon>
    </lineage>
</organism>
<dbReference type="EMBL" id="JBEUSY010000354">
    <property type="protein sequence ID" value="KAL1237315.1"/>
    <property type="molecule type" value="Genomic_DNA"/>
</dbReference>
<evidence type="ECO:0000313" key="2">
    <source>
        <dbReference type="Proteomes" id="UP001558632"/>
    </source>
</evidence>
<name>A0ABR3KFV7_TRISP</name>
<evidence type="ECO:0000313" key="1">
    <source>
        <dbReference type="EMBL" id="KAL1237315.1"/>
    </source>
</evidence>
<gene>
    <name evidence="1" type="ORF">TSPI_05887</name>
</gene>
<accession>A0ABR3KFV7</accession>
<comment type="caution">
    <text evidence="1">The sequence shown here is derived from an EMBL/GenBank/DDBJ whole genome shotgun (WGS) entry which is preliminary data.</text>
</comment>
<protein>
    <submittedName>
        <fullName evidence="1">Ubiquitin fusion degradation protein C12B10.01c</fullName>
    </submittedName>
</protein>
<dbReference type="Proteomes" id="UP001558632">
    <property type="component" value="Unassembled WGS sequence"/>
</dbReference>
<reference evidence="1 2" key="1">
    <citation type="submission" date="2024-07" db="EMBL/GenBank/DDBJ databases">
        <title>Enhanced genomic and transcriptomic resources for Trichinella pseudospiralis and T. spiralis underpin the discovery of pronounced molecular differences between stages and species.</title>
        <authorList>
            <person name="Pasi K.K."/>
            <person name="La Rosa G."/>
            <person name="Gomez-Morales M.A."/>
            <person name="Tosini F."/>
            <person name="Sumanam S."/>
            <person name="Young N.D."/>
            <person name="Chang B.C."/>
            <person name="Robin G.B."/>
        </authorList>
    </citation>
    <scope>NUCLEOTIDE SEQUENCE [LARGE SCALE GENOMIC DNA]</scope>
    <source>
        <strain evidence="1">ISS534</strain>
    </source>
</reference>